<sequence length="183" mass="20402">MKKTIFALSTLLALATSCKKEVNPFLITDHNVGLITDSTQVKDLDVIFAKDSVVKPIAGDEFTGTFNSIEVYEKGGNHLLSITPKQALDSTSLISSIKFKDSRFKTEKGINSLSTFGDIENNYEITKIQNSFKSASVSVKGSPLMFLFDKNDLPAEFRFDMRKTIEPVNIPDQAKIKHFMIGW</sequence>
<name>A0ABT4S3K1_9FLAO</name>
<dbReference type="Proteomes" id="UP001149142">
    <property type="component" value="Unassembled WGS sequence"/>
</dbReference>
<evidence type="ECO:0000313" key="2">
    <source>
        <dbReference type="Proteomes" id="UP001149142"/>
    </source>
</evidence>
<dbReference type="EMBL" id="JAPFGC010000002">
    <property type="protein sequence ID" value="MDA0178591.1"/>
    <property type="molecule type" value="Genomic_DNA"/>
</dbReference>
<proteinExistence type="predicted"/>
<reference evidence="1" key="1">
    <citation type="submission" date="2022-11" db="EMBL/GenBank/DDBJ databases">
        <title>Refractory cell wall polysaccharides provide important carbon source for microbial heterotrophs in the hadal ocean.</title>
        <authorList>
            <person name="Zhu X."/>
        </authorList>
    </citation>
    <scope>NUCLEOTIDE SEQUENCE</scope>
    <source>
        <strain evidence="1">MTRN7</strain>
    </source>
</reference>
<dbReference type="PROSITE" id="PS51257">
    <property type="entry name" value="PROKAR_LIPOPROTEIN"/>
    <property type="match status" value="1"/>
</dbReference>
<protein>
    <submittedName>
        <fullName evidence="1">Uncharacterized protein</fullName>
    </submittedName>
</protein>
<gene>
    <name evidence="1" type="ORF">OOZ35_13895</name>
</gene>
<keyword evidence="2" id="KW-1185">Reference proteome</keyword>
<organism evidence="1 2">
    <name type="scientific">Mesoflavibacter profundi</name>
    <dbReference type="NCBI Taxonomy" id="2708110"/>
    <lineage>
        <taxon>Bacteria</taxon>
        <taxon>Pseudomonadati</taxon>
        <taxon>Bacteroidota</taxon>
        <taxon>Flavobacteriia</taxon>
        <taxon>Flavobacteriales</taxon>
        <taxon>Flavobacteriaceae</taxon>
        <taxon>Mesoflavibacter</taxon>
    </lineage>
</organism>
<evidence type="ECO:0000313" key="1">
    <source>
        <dbReference type="EMBL" id="MDA0178591.1"/>
    </source>
</evidence>
<dbReference type="RefSeq" id="WP_106687629.1">
    <property type="nucleotide sequence ID" value="NZ_CAXQEU010000061.1"/>
</dbReference>
<comment type="caution">
    <text evidence="1">The sequence shown here is derived from an EMBL/GenBank/DDBJ whole genome shotgun (WGS) entry which is preliminary data.</text>
</comment>
<accession>A0ABT4S3K1</accession>